<feature type="transmembrane region" description="Helical" evidence="1">
    <location>
        <begin position="172"/>
        <end position="190"/>
    </location>
</feature>
<keyword evidence="1" id="KW-0812">Transmembrane</keyword>
<gene>
    <name evidence="2" type="ORF">BXY41_11391</name>
</gene>
<feature type="transmembrane region" description="Helical" evidence="1">
    <location>
        <begin position="33"/>
        <end position="53"/>
    </location>
</feature>
<dbReference type="Proteomes" id="UP000237749">
    <property type="component" value="Unassembled WGS sequence"/>
</dbReference>
<feature type="transmembrane region" description="Helical" evidence="1">
    <location>
        <begin position="94"/>
        <end position="118"/>
    </location>
</feature>
<keyword evidence="3" id="KW-1185">Reference proteome</keyword>
<organism evidence="2 3">
    <name type="scientific">Lacrimispora xylanisolvens</name>
    <dbReference type="NCBI Taxonomy" id="384636"/>
    <lineage>
        <taxon>Bacteria</taxon>
        <taxon>Bacillati</taxon>
        <taxon>Bacillota</taxon>
        <taxon>Clostridia</taxon>
        <taxon>Lachnospirales</taxon>
        <taxon>Lachnospiraceae</taxon>
        <taxon>Lacrimispora</taxon>
    </lineage>
</organism>
<comment type="caution">
    <text evidence="2">The sequence shown here is derived from an EMBL/GenBank/DDBJ whole genome shotgun (WGS) entry which is preliminary data.</text>
</comment>
<keyword evidence="1" id="KW-0472">Membrane</keyword>
<reference evidence="2 3" key="1">
    <citation type="submission" date="2018-02" db="EMBL/GenBank/DDBJ databases">
        <title>Genomic Encyclopedia of Archaeal and Bacterial Type Strains, Phase II (KMG-II): from individual species to whole genera.</title>
        <authorList>
            <person name="Goeker M."/>
        </authorList>
    </citation>
    <scope>NUCLEOTIDE SEQUENCE [LARGE SCALE GENOMIC DNA]</scope>
    <source>
        <strain evidence="2 3">DSM 3808</strain>
    </source>
</reference>
<keyword evidence="1" id="KW-1133">Transmembrane helix</keyword>
<dbReference type="RefSeq" id="WP_104438836.1">
    <property type="nucleotide sequence ID" value="NZ_PTJA01000013.1"/>
</dbReference>
<dbReference type="EMBL" id="PTJA01000013">
    <property type="protein sequence ID" value="PPK78761.1"/>
    <property type="molecule type" value="Genomic_DNA"/>
</dbReference>
<name>A0A2S6HMQ5_9FIRM</name>
<sequence length="199" mass="22770">MANYLLRFKQGLKRRALRGGYIQVPGKVRADDRYLVCFFIGLIAGTIIANFWYSSFENEAVYYLGLLDRSKSVNGQNGIGLFGEVLRQRLIQIFVAWLIGMTAYAAILYCFMTAGLGFSMGFVMSVITVQKGLMGLPFFFMTVMPQWLCYLPLWILLLYWGVQKGKRFRVAVLFLILLLCIMGSALETWMNPVFLKYVL</sequence>
<evidence type="ECO:0000313" key="2">
    <source>
        <dbReference type="EMBL" id="PPK78761.1"/>
    </source>
</evidence>
<proteinExistence type="predicted"/>
<evidence type="ECO:0000313" key="3">
    <source>
        <dbReference type="Proteomes" id="UP000237749"/>
    </source>
</evidence>
<accession>A0A2S6HMQ5</accession>
<feature type="transmembrane region" description="Helical" evidence="1">
    <location>
        <begin position="138"/>
        <end position="160"/>
    </location>
</feature>
<protein>
    <submittedName>
        <fullName evidence="2">Stage II sporulation protein M</fullName>
    </submittedName>
</protein>
<dbReference type="AlphaFoldDB" id="A0A2S6HMQ5"/>
<evidence type="ECO:0000256" key="1">
    <source>
        <dbReference type="SAM" id="Phobius"/>
    </source>
</evidence>